<sequence length="57" mass="6099">MGSPLETRDGLPGFIAIFGDQTVSTPDSRPAFFGQTEITAGGKQWMTGRSVRLAEVI</sequence>
<protein>
    <submittedName>
        <fullName evidence="1">Uncharacterized protein</fullName>
    </submittedName>
</protein>
<dbReference type="RefSeq" id="WP_177167501.1">
    <property type="nucleotide sequence ID" value="NZ_FNWU01000012.1"/>
</dbReference>
<evidence type="ECO:0000313" key="2">
    <source>
        <dbReference type="Proteomes" id="UP000199215"/>
    </source>
</evidence>
<dbReference type="Proteomes" id="UP000199215">
    <property type="component" value="Unassembled WGS sequence"/>
</dbReference>
<gene>
    <name evidence="1" type="ORF">SAMN05192561_11241</name>
</gene>
<reference evidence="1 2" key="1">
    <citation type="submission" date="2016-10" db="EMBL/GenBank/DDBJ databases">
        <authorList>
            <person name="de Groot N.N."/>
        </authorList>
    </citation>
    <scope>NUCLEOTIDE SEQUENCE [LARGE SCALE GENOMIC DNA]</scope>
    <source>
        <strain evidence="1 2">IBRC-M10418</strain>
    </source>
</reference>
<accession>A0A1H6JJ14</accession>
<dbReference type="EMBL" id="FNWU01000012">
    <property type="protein sequence ID" value="SEH60811.1"/>
    <property type="molecule type" value="Genomic_DNA"/>
</dbReference>
<evidence type="ECO:0000313" key="1">
    <source>
        <dbReference type="EMBL" id="SEH60811.1"/>
    </source>
</evidence>
<proteinExistence type="predicted"/>
<organism evidence="1 2">
    <name type="scientific">Halopenitus malekzadehii</name>
    <dbReference type="NCBI Taxonomy" id="1267564"/>
    <lineage>
        <taxon>Archaea</taxon>
        <taxon>Methanobacteriati</taxon>
        <taxon>Methanobacteriota</taxon>
        <taxon>Stenosarchaea group</taxon>
        <taxon>Halobacteria</taxon>
        <taxon>Halobacteriales</taxon>
        <taxon>Haloferacaceae</taxon>
        <taxon>Halopenitus</taxon>
    </lineage>
</organism>
<dbReference type="STRING" id="1267564.SAMN05192561_11241"/>
<keyword evidence="2" id="KW-1185">Reference proteome</keyword>
<name>A0A1H6JJ14_9EURY</name>
<dbReference type="AlphaFoldDB" id="A0A1H6JJ14"/>